<dbReference type="Pfam" id="PF02687">
    <property type="entry name" value="FtsX"/>
    <property type="match status" value="2"/>
</dbReference>
<feature type="transmembrane region" description="Helical" evidence="7">
    <location>
        <begin position="320"/>
        <end position="345"/>
    </location>
</feature>
<keyword evidence="3" id="KW-1003">Cell membrane</keyword>
<proteinExistence type="inferred from homology"/>
<comment type="caution">
    <text evidence="9">The sequence shown here is derived from an EMBL/GenBank/DDBJ whole genome shotgun (WGS) entry which is preliminary data.</text>
</comment>
<accession>A0A4R7I3F2</accession>
<keyword evidence="5 7" id="KW-1133">Transmembrane helix</keyword>
<evidence type="ECO:0000256" key="3">
    <source>
        <dbReference type="ARBA" id="ARBA00022475"/>
    </source>
</evidence>
<sequence length="850" mass="88539">MITTLARKSLRARLGRNIFIGLAIMLGVSFVAGSFVLADSMKATFNNLFTELSENTDLVVRAELEGADEMDGAVRDPIDASLVDEVAAVDGVELAEGSIARFAQMLDPDGEPISTGGAPQFGISWSGEGPLNGVTLKDGAAPQGPDEVAIDKATADRVGYEVGDEMTIVFDSGQRSFTIVGLVGLGDTDGFAGATTSLFDIDEAAEILGAGDQVDTIEIALVDGADIDTVQGQIAELLPARVEVVTGEQVADETSDAINQIVDLIGTGLLIFAFVTAFVSAFIINNIFGITIGQRLRELALLRSIGANAAQVRRMIVIEAIVVSLTATVIGIFGGLVVARGIIAIFNQAGAGFPDVGLTMQPRTIIVALIVGLGVTLASVLVPARRASKIPPVAAMRPELGFTALSASRRLIGGAIVTGVGVAMFLVGLFLQPGGGFGLAVFAGGGALLTFLGITSLSSTVAHPVSRAIGAPIEKLFGQAGKFARDNASRSPRRTARTASALMIGVALISAGAVFASSLRDTFGRVLDRAVTADYIVTDDSFQGLPPAVAQNIGELDEIEAVSPFRSIFGTIGDEQVGVTAVDPNSFGDLINLDVTDGDYGGLVDGNGVMVFRDAADDRSLEVGDDVTVTYQNGVESTLVVSGIFDDNSLGGAWYISLAELEAASDQTPRDQFVLARLADGVDPIDGRAAVEEAIAEYPQAGVQDNAEFRAEQEDQINQLLVIITTLLSMAILISFLGIAITLALSVFERTREIGLLRAVGMTKRQLRRAVRWEAVIVAVFGVVVGVVVGLSMGIALAIAVPDSVIDGITLPWVNLVTVLIMAIVAAVIAALYPAYKASNMNVLDAISNE</sequence>
<feature type="transmembrane region" description="Helical" evidence="7">
    <location>
        <begin position="720"/>
        <end position="748"/>
    </location>
</feature>
<dbReference type="EMBL" id="SOAU01000001">
    <property type="protein sequence ID" value="TDT17995.1"/>
    <property type="molecule type" value="Genomic_DNA"/>
</dbReference>
<evidence type="ECO:0000256" key="2">
    <source>
        <dbReference type="ARBA" id="ARBA00005236"/>
    </source>
</evidence>
<feature type="domain" description="ABC3 transporter permease C-terminal" evidence="8">
    <location>
        <begin position="271"/>
        <end position="392"/>
    </location>
</feature>
<protein>
    <submittedName>
        <fullName evidence="9">Putative ABC transport system permease protein</fullName>
    </submittedName>
</protein>
<keyword evidence="10" id="KW-1185">Reference proteome</keyword>
<keyword evidence="6 7" id="KW-0472">Membrane</keyword>
<name>A0A4R7I3F2_9ACTN</name>
<comment type="subcellular location">
    <subcellularLocation>
        <location evidence="1">Cell membrane</location>
        <topology evidence="1">Multi-pass membrane protein</topology>
    </subcellularLocation>
</comment>
<evidence type="ECO:0000256" key="5">
    <source>
        <dbReference type="ARBA" id="ARBA00022989"/>
    </source>
</evidence>
<dbReference type="GO" id="GO:0098797">
    <property type="term" value="C:plasma membrane protein complex"/>
    <property type="evidence" value="ECO:0007669"/>
    <property type="project" value="TreeGrafter"/>
</dbReference>
<evidence type="ECO:0000313" key="9">
    <source>
        <dbReference type="EMBL" id="TDT17995.1"/>
    </source>
</evidence>
<keyword evidence="4 7" id="KW-0812">Transmembrane</keyword>
<dbReference type="Proteomes" id="UP000294558">
    <property type="component" value="Unassembled WGS sequence"/>
</dbReference>
<feature type="transmembrane region" description="Helical" evidence="7">
    <location>
        <begin position="365"/>
        <end position="384"/>
    </location>
</feature>
<feature type="transmembrane region" description="Helical" evidence="7">
    <location>
        <begin position="264"/>
        <end position="288"/>
    </location>
</feature>
<feature type="transmembrane region" description="Helical" evidence="7">
    <location>
        <begin position="411"/>
        <end position="431"/>
    </location>
</feature>
<dbReference type="InterPro" id="IPR051447">
    <property type="entry name" value="Lipoprotein-release_system"/>
</dbReference>
<dbReference type="RefSeq" id="WP_133870243.1">
    <property type="nucleotide sequence ID" value="NZ_SOAU01000001.1"/>
</dbReference>
<feature type="transmembrane region" description="Helical" evidence="7">
    <location>
        <begin position="813"/>
        <end position="833"/>
    </location>
</feature>
<dbReference type="OrthoDB" id="9780560at2"/>
<feature type="transmembrane region" description="Helical" evidence="7">
    <location>
        <begin position="437"/>
        <end position="457"/>
    </location>
</feature>
<evidence type="ECO:0000313" key="10">
    <source>
        <dbReference type="Proteomes" id="UP000294558"/>
    </source>
</evidence>
<dbReference type="AlphaFoldDB" id="A0A4R7I3F2"/>
<dbReference type="GO" id="GO:0044874">
    <property type="term" value="P:lipoprotein localization to outer membrane"/>
    <property type="evidence" value="ECO:0007669"/>
    <property type="project" value="TreeGrafter"/>
</dbReference>
<evidence type="ECO:0000259" key="8">
    <source>
        <dbReference type="Pfam" id="PF02687"/>
    </source>
</evidence>
<dbReference type="PANTHER" id="PTHR30489">
    <property type="entry name" value="LIPOPROTEIN-RELEASING SYSTEM TRANSMEMBRANE PROTEIN LOLE"/>
    <property type="match status" value="1"/>
</dbReference>
<feature type="domain" description="ABC3 transporter permease C-terminal" evidence="8">
    <location>
        <begin position="727"/>
        <end position="843"/>
    </location>
</feature>
<feature type="transmembrane region" description="Helical" evidence="7">
    <location>
        <begin position="775"/>
        <end position="801"/>
    </location>
</feature>
<feature type="transmembrane region" description="Helical" evidence="7">
    <location>
        <begin position="499"/>
        <end position="519"/>
    </location>
</feature>
<feature type="transmembrane region" description="Helical" evidence="7">
    <location>
        <begin position="18"/>
        <end position="38"/>
    </location>
</feature>
<reference evidence="9 10" key="1">
    <citation type="submission" date="2019-03" db="EMBL/GenBank/DDBJ databases">
        <title>Sequencing the genomes of 1000 actinobacteria strains.</title>
        <authorList>
            <person name="Klenk H.-P."/>
        </authorList>
    </citation>
    <scope>NUCLEOTIDE SEQUENCE [LARGE SCALE GENOMIC DNA]</scope>
    <source>
        <strain evidence="9 10">DSM 18936</strain>
    </source>
</reference>
<comment type="similarity">
    <text evidence="2">Belongs to the ABC-4 integral membrane protein family. LolC/E subfamily.</text>
</comment>
<gene>
    <name evidence="9" type="ORF">BDK89_3609</name>
</gene>
<evidence type="ECO:0000256" key="6">
    <source>
        <dbReference type="ARBA" id="ARBA00023136"/>
    </source>
</evidence>
<organism evidence="9 10">
    <name type="scientific">Ilumatobacter fluminis</name>
    <dbReference type="NCBI Taxonomy" id="467091"/>
    <lineage>
        <taxon>Bacteria</taxon>
        <taxon>Bacillati</taxon>
        <taxon>Actinomycetota</taxon>
        <taxon>Acidimicrobiia</taxon>
        <taxon>Acidimicrobiales</taxon>
        <taxon>Ilumatobacteraceae</taxon>
        <taxon>Ilumatobacter</taxon>
    </lineage>
</organism>
<evidence type="ECO:0000256" key="1">
    <source>
        <dbReference type="ARBA" id="ARBA00004651"/>
    </source>
</evidence>
<evidence type="ECO:0000256" key="4">
    <source>
        <dbReference type="ARBA" id="ARBA00022692"/>
    </source>
</evidence>
<dbReference type="InterPro" id="IPR003838">
    <property type="entry name" value="ABC3_permease_C"/>
</dbReference>
<dbReference type="PANTHER" id="PTHR30489:SF0">
    <property type="entry name" value="LIPOPROTEIN-RELEASING SYSTEM TRANSMEMBRANE PROTEIN LOLE"/>
    <property type="match status" value="1"/>
</dbReference>
<evidence type="ECO:0000256" key="7">
    <source>
        <dbReference type="SAM" id="Phobius"/>
    </source>
</evidence>